<evidence type="ECO:0000256" key="8">
    <source>
        <dbReference type="ARBA" id="ARBA00022777"/>
    </source>
</evidence>
<evidence type="ECO:0000256" key="2">
    <source>
        <dbReference type="ARBA" id="ARBA00004651"/>
    </source>
</evidence>
<dbReference type="InterPro" id="IPR050980">
    <property type="entry name" value="2C_sensor_his_kinase"/>
</dbReference>
<proteinExistence type="predicted"/>
<dbReference type="InterPro" id="IPR003594">
    <property type="entry name" value="HATPase_dom"/>
</dbReference>
<dbReference type="PROSITE" id="PS50109">
    <property type="entry name" value="HIS_KIN"/>
    <property type="match status" value="1"/>
</dbReference>
<dbReference type="GO" id="GO:0005524">
    <property type="term" value="F:ATP binding"/>
    <property type="evidence" value="ECO:0007669"/>
    <property type="project" value="UniProtKB-KW"/>
</dbReference>
<dbReference type="InterPro" id="IPR003660">
    <property type="entry name" value="HAMP_dom"/>
</dbReference>
<dbReference type="Pfam" id="PF00512">
    <property type="entry name" value="HisKA"/>
    <property type="match status" value="1"/>
</dbReference>
<evidence type="ECO:0000256" key="9">
    <source>
        <dbReference type="ARBA" id="ARBA00022840"/>
    </source>
</evidence>
<dbReference type="Pfam" id="PF02518">
    <property type="entry name" value="HATPase_c"/>
    <property type="match status" value="1"/>
</dbReference>
<dbReference type="Gene3D" id="1.10.287.130">
    <property type="match status" value="1"/>
</dbReference>
<protein>
    <recommendedName>
        <fullName evidence="3">histidine kinase</fullName>
        <ecNumber evidence="3">2.7.13.3</ecNumber>
    </recommendedName>
</protein>
<dbReference type="GO" id="GO:0000155">
    <property type="term" value="F:phosphorelay sensor kinase activity"/>
    <property type="evidence" value="ECO:0007669"/>
    <property type="project" value="InterPro"/>
</dbReference>
<dbReference type="PRINTS" id="PR00344">
    <property type="entry name" value="BCTRLSENSOR"/>
</dbReference>
<dbReference type="PANTHER" id="PTHR44936:SF10">
    <property type="entry name" value="SENSOR PROTEIN RSTB"/>
    <property type="match status" value="1"/>
</dbReference>
<keyword evidence="4" id="KW-1003">Cell membrane</keyword>
<dbReference type="Pfam" id="PF00672">
    <property type="entry name" value="HAMP"/>
    <property type="match status" value="1"/>
</dbReference>
<evidence type="ECO:0000256" key="3">
    <source>
        <dbReference type="ARBA" id="ARBA00012438"/>
    </source>
</evidence>
<comment type="catalytic activity">
    <reaction evidence="1">
        <text>ATP + protein L-histidine = ADP + protein N-phospho-L-histidine.</text>
        <dbReference type="EC" id="2.7.13.3"/>
    </reaction>
</comment>
<accession>W6THR8</accession>
<dbReference type="InterPro" id="IPR005467">
    <property type="entry name" value="His_kinase_dom"/>
</dbReference>
<dbReference type="InterPro" id="IPR036890">
    <property type="entry name" value="HATPase_C_sf"/>
</dbReference>
<keyword evidence="5" id="KW-0597">Phosphoprotein</keyword>
<dbReference type="EC" id="2.7.13.3" evidence="3"/>
<evidence type="ECO:0000256" key="1">
    <source>
        <dbReference type="ARBA" id="ARBA00000085"/>
    </source>
</evidence>
<comment type="caution">
    <text evidence="13">The sequence shown here is derived from an EMBL/GenBank/DDBJ whole genome shotgun (WGS) entry which is preliminary data.</text>
</comment>
<dbReference type="InterPro" id="IPR036097">
    <property type="entry name" value="HisK_dim/P_sf"/>
</dbReference>
<feature type="domain" description="HAMP" evidence="12">
    <location>
        <begin position="150"/>
        <end position="202"/>
    </location>
</feature>
<dbReference type="InterPro" id="IPR003661">
    <property type="entry name" value="HisK_dim/P_dom"/>
</dbReference>
<dbReference type="SMART" id="SM00387">
    <property type="entry name" value="HATPase_c"/>
    <property type="match status" value="1"/>
</dbReference>
<keyword evidence="14" id="KW-1185">Reference proteome</keyword>
<gene>
    <name evidence="13" type="ORF">P618_200311</name>
</gene>
<dbReference type="CDD" id="cd00082">
    <property type="entry name" value="HisKA"/>
    <property type="match status" value="1"/>
</dbReference>
<evidence type="ECO:0000256" key="6">
    <source>
        <dbReference type="ARBA" id="ARBA00022679"/>
    </source>
</evidence>
<evidence type="ECO:0000256" key="5">
    <source>
        <dbReference type="ARBA" id="ARBA00022553"/>
    </source>
</evidence>
<sequence length="425" mass="49771">MFIASGTIFLQRHWKYVARSICENIARNVKFLCTLDEKNVLSWKVIQKMGKDFFHIRLEKIPQIDSTLLYQTQTDSQSIFLHEALKELFPLGVCIYRTHSTISVWIKTNKNAYVFYTPTQRLGYRTLRLCGIWASISSALFLVIAVVMMRQQIRPLRRLSEWFRHITPDHIPELPRIEGAREIRRIGLGLRRMVQHLQYEFEQRHQFLLDLSHDLRTPLARIKLQCQFLPPCQDVTALQEDVNHMIRMVHQYLEFTTCKECYKEKINFQDIVLILKQKNISFREIQWNLEKNFFYTMNGNSSDLQRCVQNILDNAIKYARLKVCVSLFSEKSKIVLCIQDDGPGIPESIKIDIFKPFFKGDKSRTAQDIGSTGLGLAIARRILEEHQGEILVLYEQCISKKMLPGAHIHIVLPLDMQLNNKENCL</sequence>
<keyword evidence="7" id="KW-0547">Nucleotide-binding</keyword>
<dbReference type="PROSITE" id="PS50885">
    <property type="entry name" value="HAMP"/>
    <property type="match status" value="1"/>
</dbReference>
<dbReference type="SUPFAM" id="SSF47384">
    <property type="entry name" value="Homodimeric domain of signal transducing histidine kinase"/>
    <property type="match status" value="1"/>
</dbReference>
<evidence type="ECO:0000259" key="12">
    <source>
        <dbReference type="PROSITE" id="PS50885"/>
    </source>
</evidence>
<keyword evidence="6" id="KW-0808">Transferase</keyword>
<dbReference type="EMBL" id="AWTR02000041">
    <property type="protein sequence ID" value="ETZ07495.1"/>
    <property type="molecule type" value="Genomic_DNA"/>
</dbReference>
<keyword evidence="10" id="KW-0812">Transmembrane</keyword>
<keyword evidence="10" id="KW-0472">Membrane</keyword>
<evidence type="ECO:0000313" key="14">
    <source>
        <dbReference type="Proteomes" id="UP000019112"/>
    </source>
</evidence>
<dbReference type="Proteomes" id="UP000019112">
    <property type="component" value="Unassembled WGS sequence"/>
</dbReference>
<keyword evidence="10" id="KW-1133">Transmembrane helix</keyword>
<dbReference type="SUPFAM" id="SSF55874">
    <property type="entry name" value="ATPase domain of HSP90 chaperone/DNA topoisomerase II/histidine kinase"/>
    <property type="match status" value="1"/>
</dbReference>
<dbReference type="AlphaFoldDB" id="W6THR8"/>
<dbReference type="GO" id="GO:0005886">
    <property type="term" value="C:plasma membrane"/>
    <property type="evidence" value="ECO:0007669"/>
    <property type="project" value="UniProtKB-SubCell"/>
</dbReference>
<keyword evidence="9" id="KW-0067">ATP-binding</keyword>
<evidence type="ECO:0000256" key="7">
    <source>
        <dbReference type="ARBA" id="ARBA00022741"/>
    </source>
</evidence>
<keyword evidence="8" id="KW-0418">Kinase</keyword>
<evidence type="ECO:0000259" key="11">
    <source>
        <dbReference type="PROSITE" id="PS50109"/>
    </source>
</evidence>
<dbReference type="PANTHER" id="PTHR44936">
    <property type="entry name" value="SENSOR PROTEIN CREC"/>
    <property type="match status" value="1"/>
</dbReference>
<dbReference type="InterPro" id="IPR004358">
    <property type="entry name" value="Sig_transdc_His_kin-like_C"/>
</dbReference>
<name>W6THR8_HOLOB</name>
<dbReference type="Gene3D" id="3.30.565.10">
    <property type="entry name" value="Histidine kinase-like ATPase, C-terminal domain"/>
    <property type="match status" value="1"/>
</dbReference>
<reference evidence="13 14" key="1">
    <citation type="journal article" date="2014" name="FEMS Microbiol. Lett.">
        <title>Draft genome sequences of three Holospora species (Holospora obtusa, Holospora undulata, and Holospora elegans), endonuclear symbiotic bacteria of the ciliate Paramecium caudatum.</title>
        <authorList>
            <person name="Dohra H."/>
            <person name="Tanaka K."/>
            <person name="Suzuki T."/>
            <person name="Fujishima M."/>
            <person name="Suzuki H."/>
        </authorList>
    </citation>
    <scope>NUCLEOTIDE SEQUENCE [LARGE SCALE GENOMIC DNA]</scope>
    <source>
        <strain evidence="13 14">F1</strain>
    </source>
</reference>
<evidence type="ECO:0000313" key="13">
    <source>
        <dbReference type="EMBL" id="ETZ07495.1"/>
    </source>
</evidence>
<dbReference type="eggNOG" id="COG2205">
    <property type="taxonomic scope" value="Bacteria"/>
</dbReference>
<organism evidence="13 14">
    <name type="scientific">Holospora obtusa F1</name>
    <dbReference type="NCBI Taxonomy" id="1399147"/>
    <lineage>
        <taxon>Bacteria</taxon>
        <taxon>Pseudomonadati</taxon>
        <taxon>Pseudomonadota</taxon>
        <taxon>Alphaproteobacteria</taxon>
        <taxon>Holosporales</taxon>
        <taxon>Holosporaceae</taxon>
        <taxon>Holospora</taxon>
    </lineage>
</organism>
<evidence type="ECO:0000256" key="4">
    <source>
        <dbReference type="ARBA" id="ARBA00022475"/>
    </source>
</evidence>
<feature type="transmembrane region" description="Helical" evidence="10">
    <location>
        <begin position="131"/>
        <end position="149"/>
    </location>
</feature>
<comment type="subcellular location">
    <subcellularLocation>
        <location evidence="2">Cell membrane</location>
        <topology evidence="2">Multi-pass membrane protein</topology>
    </subcellularLocation>
</comment>
<dbReference type="STRING" id="1399147.P618_200311"/>
<feature type="domain" description="Histidine kinase" evidence="11">
    <location>
        <begin position="210"/>
        <end position="416"/>
    </location>
</feature>
<dbReference type="SMART" id="SM00388">
    <property type="entry name" value="HisKA"/>
    <property type="match status" value="1"/>
</dbReference>
<evidence type="ECO:0000256" key="10">
    <source>
        <dbReference type="SAM" id="Phobius"/>
    </source>
</evidence>